<evidence type="ECO:0000313" key="2">
    <source>
        <dbReference type="EMBL" id="WPY00627.1"/>
    </source>
</evidence>
<sequence>MLFGEETGTYFMDATAIKICHNKRRYRNKTFAGLAKQGKSSMGFFYGFKLHLVINEKVEFIALKMTKGNVDDRVPVPDLTRDLTGFIYADKGYIKQNLFVNLYGRGLKMVHGIKKNMPNKLMDLNLTTKTKYN</sequence>
<keyword evidence="3" id="KW-1185">Reference proteome</keyword>
<protein>
    <submittedName>
        <fullName evidence="2">IS982 family transposase domain protein</fullName>
    </submittedName>
</protein>
<dbReference type="InterPro" id="IPR025668">
    <property type="entry name" value="Tnp_DDE_dom"/>
</dbReference>
<dbReference type="Proteomes" id="UP001326613">
    <property type="component" value="Chromosome"/>
</dbReference>
<evidence type="ECO:0000313" key="3">
    <source>
        <dbReference type="Proteomes" id="UP001326613"/>
    </source>
</evidence>
<name>A0ABZ0UU63_9RICK</name>
<organism evidence="2 3">
    <name type="scientific">Candidatus Trichorickettsia mobilis</name>
    <dbReference type="NCBI Taxonomy" id="1346319"/>
    <lineage>
        <taxon>Bacteria</taxon>
        <taxon>Pseudomonadati</taxon>
        <taxon>Pseudomonadota</taxon>
        <taxon>Alphaproteobacteria</taxon>
        <taxon>Rickettsiales</taxon>
        <taxon>Rickettsiaceae</taxon>
        <taxon>Rickettsieae</taxon>
        <taxon>Candidatus Trichorickettsia</taxon>
    </lineage>
</organism>
<dbReference type="Pfam" id="PF13612">
    <property type="entry name" value="DDE_Tnp_1_3"/>
    <property type="match status" value="1"/>
</dbReference>
<dbReference type="EMBL" id="CP112932">
    <property type="protein sequence ID" value="WPY00627.1"/>
    <property type="molecule type" value="Genomic_DNA"/>
</dbReference>
<reference evidence="2 3" key="1">
    <citation type="submission" date="2022-10" db="EMBL/GenBank/DDBJ databases">
        <title>Host association and intracellularity evolved multiple times independently in the Rickettsiales.</title>
        <authorList>
            <person name="Castelli M."/>
            <person name="Nardi T."/>
            <person name="Gammuto L."/>
            <person name="Bellinzona G."/>
            <person name="Sabaneyeva E."/>
            <person name="Potekhin A."/>
            <person name="Serra V."/>
            <person name="Petroni G."/>
            <person name="Sassera D."/>
        </authorList>
    </citation>
    <scope>NUCLEOTIDE SEQUENCE [LARGE SCALE GENOMIC DNA]</scope>
    <source>
        <strain evidence="2 3">Kr 154-4</strain>
    </source>
</reference>
<gene>
    <name evidence="2" type="ORF">Trichorick_00510</name>
</gene>
<accession>A0ABZ0UU63</accession>
<feature type="domain" description="Transposase DDE" evidence="1">
    <location>
        <begin position="4"/>
        <end position="124"/>
    </location>
</feature>
<proteinExistence type="predicted"/>
<evidence type="ECO:0000259" key="1">
    <source>
        <dbReference type="Pfam" id="PF13612"/>
    </source>
</evidence>